<evidence type="ECO:0000256" key="2">
    <source>
        <dbReference type="ARBA" id="ARBA00022692"/>
    </source>
</evidence>
<evidence type="ECO:0000256" key="4">
    <source>
        <dbReference type="SAM" id="Phobius"/>
    </source>
</evidence>
<evidence type="ECO:0000313" key="6">
    <source>
        <dbReference type="Proteomes" id="UP000230423"/>
    </source>
</evidence>
<feature type="transmembrane region" description="Helical" evidence="4">
    <location>
        <begin position="229"/>
        <end position="247"/>
    </location>
</feature>
<evidence type="ECO:0008006" key="7">
    <source>
        <dbReference type="Google" id="ProtNLM"/>
    </source>
</evidence>
<feature type="transmembrane region" description="Helical" evidence="4">
    <location>
        <begin position="83"/>
        <end position="106"/>
    </location>
</feature>
<name>A0A2G9TWR3_TELCI</name>
<dbReference type="OrthoDB" id="370884at2759"/>
<dbReference type="EMBL" id="KZ352183">
    <property type="protein sequence ID" value="PIO62377.1"/>
    <property type="molecule type" value="Genomic_DNA"/>
</dbReference>
<keyword evidence="3 4" id="KW-0472">Membrane</keyword>
<sequence length="321" mass="36387">MLYNGIPISLFIVICFTTESNVQLLYAKLMSIIYAFVMLAVLVATSSQIVLETVISPTSMFIVAMVLIFFIAACLHPKEFVNIIYGIVFFLMIPSTYVFLTLYSLINLNVINWGTREAVAKATGKKVDQENEKAKERLLKVAKDMDDVAGTSDIVEIRRPIVEATPVRTADKYMWMEGDYLKVCERGRLKGAEEEFWRQLIEAYLKPIESSPQQQSAIAEGLASLRNNIAFAIILLNALLALAIYLIQKHKNVLSIRWTPYRNFKWTKMNELTGQYEVTKDPLKIDPLGMTIIAFLLGILVVQTIGEGFFLIIVWYDVSEC</sequence>
<dbReference type="Proteomes" id="UP000230423">
    <property type="component" value="Unassembled WGS sequence"/>
</dbReference>
<dbReference type="GO" id="GO:0071944">
    <property type="term" value="C:cell periphery"/>
    <property type="evidence" value="ECO:0007669"/>
    <property type="project" value="TreeGrafter"/>
</dbReference>
<proteinExistence type="predicted"/>
<dbReference type="GO" id="GO:0006031">
    <property type="term" value="P:chitin biosynthetic process"/>
    <property type="evidence" value="ECO:0007669"/>
    <property type="project" value="TreeGrafter"/>
</dbReference>
<dbReference type="GO" id="GO:0004100">
    <property type="term" value="F:chitin synthase activity"/>
    <property type="evidence" value="ECO:0007669"/>
    <property type="project" value="InterPro"/>
</dbReference>
<dbReference type="PANTHER" id="PTHR22914:SF12">
    <property type="entry name" value="CHITIN SYNTHASE CHS-1"/>
    <property type="match status" value="1"/>
</dbReference>
<dbReference type="AlphaFoldDB" id="A0A2G9TWR3"/>
<feature type="transmembrane region" description="Helical" evidence="4">
    <location>
        <begin position="33"/>
        <end position="51"/>
    </location>
</feature>
<evidence type="ECO:0000313" key="5">
    <source>
        <dbReference type="EMBL" id="PIO62377.1"/>
    </source>
</evidence>
<gene>
    <name evidence="5" type="ORF">TELCIR_16062</name>
</gene>
<dbReference type="GO" id="GO:0016020">
    <property type="term" value="C:membrane"/>
    <property type="evidence" value="ECO:0007669"/>
    <property type="project" value="UniProtKB-SubCell"/>
</dbReference>
<dbReference type="PANTHER" id="PTHR22914">
    <property type="entry name" value="CHITIN SYNTHASE"/>
    <property type="match status" value="1"/>
</dbReference>
<reference evidence="5 6" key="1">
    <citation type="submission" date="2015-09" db="EMBL/GenBank/DDBJ databases">
        <title>Draft genome of the parasitic nematode Teladorsagia circumcincta isolate WARC Sus (inbred).</title>
        <authorList>
            <person name="Mitreva M."/>
        </authorList>
    </citation>
    <scope>NUCLEOTIDE SEQUENCE [LARGE SCALE GENOMIC DNA]</scope>
    <source>
        <strain evidence="5 6">S</strain>
    </source>
</reference>
<feature type="transmembrane region" description="Helical" evidence="4">
    <location>
        <begin position="292"/>
        <end position="316"/>
    </location>
</feature>
<comment type="subcellular location">
    <subcellularLocation>
        <location evidence="1">Membrane</location>
        <topology evidence="1">Multi-pass membrane protein</topology>
    </subcellularLocation>
</comment>
<organism evidence="5 6">
    <name type="scientific">Teladorsagia circumcincta</name>
    <name type="common">Brown stomach worm</name>
    <name type="synonym">Ostertagia circumcincta</name>
    <dbReference type="NCBI Taxonomy" id="45464"/>
    <lineage>
        <taxon>Eukaryota</taxon>
        <taxon>Metazoa</taxon>
        <taxon>Ecdysozoa</taxon>
        <taxon>Nematoda</taxon>
        <taxon>Chromadorea</taxon>
        <taxon>Rhabditida</taxon>
        <taxon>Rhabditina</taxon>
        <taxon>Rhabditomorpha</taxon>
        <taxon>Strongyloidea</taxon>
        <taxon>Trichostrongylidae</taxon>
        <taxon>Teladorsagia</taxon>
    </lineage>
</organism>
<dbReference type="InterPro" id="IPR004835">
    <property type="entry name" value="Chitin_synth"/>
</dbReference>
<evidence type="ECO:0000256" key="1">
    <source>
        <dbReference type="ARBA" id="ARBA00004141"/>
    </source>
</evidence>
<accession>A0A2G9TWR3</accession>
<keyword evidence="6" id="KW-1185">Reference proteome</keyword>
<feature type="transmembrane region" description="Helical" evidence="4">
    <location>
        <begin position="57"/>
        <end position="76"/>
    </location>
</feature>
<keyword evidence="2 4" id="KW-0812">Transmembrane</keyword>
<evidence type="ECO:0000256" key="3">
    <source>
        <dbReference type="ARBA" id="ARBA00023136"/>
    </source>
</evidence>
<protein>
    <recommendedName>
        <fullName evidence="7">Chitin synthase</fullName>
    </recommendedName>
</protein>
<keyword evidence="4" id="KW-1133">Transmembrane helix</keyword>